<dbReference type="AlphaFoldDB" id="A0A218ZA65"/>
<feature type="compositionally biased region" description="Basic and acidic residues" evidence="1">
    <location>
        <begin position="88"/>
        <end position="107"/>
    </location>
</feature>
<evidence type="ECO:0000313" key="2">
    <source>
        <dbReference type="EMBL" id="OWP04662.1"/>
    </source>
</evidence>
<dbReference type="SUPFAM" id="SSF48264">
    <property type="entry name" value="Cytochrome P450"/>
    <property type="match status" value="2"/>
</dbReference>
<dbReference type="GO" id="GO:0004497">
    <property type="term" value="F:monooxygenase activity"/>
    <property type="evidence" value="ECO:0007669"/>
    <property type="project" value="InterPro"/>
</dbReference>
<dbReference type="InterPro" id="IPR036396">
    <property type="entry name" value="Cyt_P450_sf"/>
</dbReference>
<evidence type="ECO:0000313" key="3">
    <source>
        <dbReference type="Proteomes" id="UP000242519"/>
    </source>
</evidence>
<feature type="region of interest" description="Disordered" evidence="1">
    <location>
        <begin position="1"/>
        <end position="70"/>
    </location>
</feature>
<evidence type="ECO:0000256" key="1">
    <source>
        <dbReference type="SAM" id="MobiDB-lite"/>
    </source>
</evidence>
<dbReference type="GO" id="GO:0020037">
    <property type="term" value="F:heme binding"/>
    <property type="evidence" value="ECO:0007669"/>
    <property type="project" value="InterPro"/>
</dbReference>
<sequence length="518" mass="58851">MAALEETSWKPVQSDGKHDNVLLQEQKVKQKSDPRVAQKAKPAEGEDRSDQEKNGDKEEGQELRQSTPITMCQKLVQHILRFDYEQAQKREDDEQNKEDKGAGHPDMDGLAEEPPSGAQRAEKRHEWSRKKLQEAEALLNSTTLKKRAGPNQRLKDTFGIDNIFTTTDFAYYAKSRAKIVSSLTESNKAHKRRALRDAGVEVIRQTLRKQETHMLLRIVRVLVMQSVMQIFFPSLQTLPDHELDSLGFRVNLLWYASKNRSLDQDAINHVRQGLQGRLEAIFSANTMPPPAHVAYDRMKPRTNPLNVILPAYLGLFRATLRCFIEVQYRSSKDNRARWSSILCEYARNADSEIEDIAWKKGTEDLSAVHIVSETLRLYPSTSRMWVGDSTTQEPVGVDIEGIHRTHQVWGAKPLRFMPERWTKLRIRVNEEPAFIPFGRKRVATAVSGSEKGISMCPSRKTGGPRLIAVLVACLLETVGDWEISHGSVQDDVMSPGPLRKGVDAYESLRLRRPESQAL</sequence>
<reference evidence="2 3" key="1">
    <citation type="submission" date="2017-04" db="EMBL/GenBank/DDBJ databases">
        <title>Draft genome sequence of Marssonina coronaria NL1: causal agent of apple blotch.</title>
        <authorList>
            <person name="Cheng Q."/>
        </authorList>
    </citation>
    <scope>NUCLEOTIDE SEQUENCE [LARGE SCALE GENOMIC DNA]</scope>
    <source>
        <strain evidence="2 3">NL1</strain>
    </source>
</reference>
<name>A0A218ZA65_9HELO</name>
<gene>
    <name evidence="2" type="ORF">B2J93_5681</name>
</gene>
<feature type="compositionally biased region" description="Basic and acidic residues" evidence="1">
    <location>
        <begin position="15"/>
        <end position="62"/>
    </location>
</feature>
<dbReference type="GO" id="GO:0016705">
    <property type="term" value="F:oxidoreductase activity, acting on paired donors, with incorporation or reduction of molecular oxygen"/>
    <property type="evidence" value="ECO:0007669"/>
    <property type="project" value="InterPro"/>
</dbReference>
<proteinExistence type="predicted"/>
<protein>
    <recommendedName>
        <fullName evidence="4">Cytochrome P450</fullName>
    </recommendedName>
</protein>
<dbReference type="EMBL" id="MZNU01000095">
    <property type="protein sequence ID" value="OWP04662.1"/>
    <property type="molecule type" value="Genomic_DNA"/>
</dbReference>
<keyword evidence="3" id="KW-1185">Reference proteome</keyword>
<dbReference type="GO" id="GO:0005506">
    <property type="term" value="F:iron ion binding"/>
    <property type="evidence" value="ECO:0007669"/>
    <property type="project" value="InterPro"/>
</dbReference>
<dbReference type="Proteomes" id="UP000242519">
    <property type="component" value="Unassembled WGS sequence"/>
</dbReference>
<dbReference type="InParanoid" id="A0A218ZA65"/>
<dbReference type="Gene3D" id="1.10.630.10">
    <property type="entry name" value="Cytochrome P450"/>
    <property type="match status" value="1"/>
</dbReference>
<comment type="caution">
    <text evidence="2">The sequence shown here is derived from an EMBL/GenBank/DDBJ whole genome shotgun (WGS) entry which is preliminary data.</text>
</comment>
<dbReference type="OrthoDB" id="10029320at2759"/>
<accession>A0A218ZA65</accession>
<organism evidence="2 3">
    <name type="scientific">Diplocarpon coronariae</name>
    <dbReference type="NCBI Taxonomy" id="2795749"/>
    <lineage>
        <taxon>Eukaryota</taxon>
        <taxon>Fungi</taxon>
        <taxon>Dikarya</taxon>
        <taxon>Ascomycota</taxon>
        <taxon>Pezizomycotina</taxon>
        <taxon>Leotiomycetes</taxon>
        <taxon>Helotiales</taxon>
        <taxon>Drepanopezizaceae</taxon>
        <taxon>Diplocarpon</taxon>
    </lineage>
</organism>
<feature type="region of interest" description="Disordered" evidence="1">
    <location>
        <begin position="88"/>
        <end position="128"/>
    </location>
</feature>
<evidence type="ECO:0008006" key="4">
    <source>
        <dbReference type="Google" id="ProtNLM"/>
    </source>
</evidence>